<sequence length="288" mass="31636">MPFFTSPTPGLPIDIYYIDESPPPSAEPPSHTCLLIPGITCDLSDWSWQVPFLLSKNLRVITPDPRGQGRSSAPLPPPSDGPEGDKKTYYPESLSSDLFALLSHLGVNSNVIVIAHSLGTCTATHLAATHPDLVVGLVLLDPLHCMPSSTCDELFSDPETTMQNLMVQFAGKGLVPTIKSGPEWDWHMTWIQRRGMAQDPSIIAAMTYACWTDKQGLGRKEVAMELSKAIKAKRLTLGNSDYWIQTDKEMGPTVETAVVEGVGHWFHHVKGQEVNQILGDWLQKCGFC</sequence>
<dbReference type="PANTHER" id="PTHR43798">
    <property type="entry name" value="MONOACYLGLYCEROL LIPASE"/>
    <property type="match status" value="1"/>
</dbReference>
<dbReference type="EMBL" id="MU864004">
    <property type="protein sequence ID" value="KAK4195754.1"/>
    <property type="molecule type" value="Genomic_DNA"/>
</dbReference>
<evidence type="ECO:0000256" key="1">
    <source>
        <dbReference type="SAM" id="MobiDB-lite"/>
    </source>
</evidence>
<dbReference type="InterPro" id="IPR050266">
    <property type="entry name" value="AB_hydrolase_sf"/>
</dbReference>
<evidence type="ECO:0000313" key="4">
    <source>
        <dbReference type="Proteomes" id="UP001303160"/>
    </source>
</evidence>
<gene>
    <name evidence="3" type="ORF">QBC40DRAFT_288585</name>
</gene>
<reference evidence="3" key="1">
    <citation type="journal article" date="2023" name="Mol. Phylogenet. Evol.">
        <title>Genome-scale phylogeny and comparative genomics of the fungal order Sordariales.</title>
        <authorList>
            <person name="Hensen N."/>
            <person name="Bonometti L."/>
            <person name="Westerberg I."/>
            <person name="Brannstrom I.O."/>
            <person name="Guillou S."/>
            <person name="Cros-Aarteil S."/>
            <person name="Calhoun S."/>
            <person name="Haridas S."/>
            <person name="Kuo A."/>
            <person name="Mondo S."/>
            <person name="Pangilinan J."/>
            <person name="Riley R."/>
            <person name="LaButti K."/>
            <person name="Andreopoulos B."/>
            <person name="Lipzen A."/>
            <person name="Chen C."/>
            <person name="Yan M."/>
            <person name="Daum C."/>
            <person name="Ng V."/>
            <person name="Clum A."/>
            <person name="Steindorff A."/>
            <person name="Ohm R.A."/>
            <person name="Martin F."/>
            <person name="Silar P."/>
            <person name="Natvig D.O."/>
            <person name="Lalanne C."/>
            <person name="Gautier V."/>
            <person name="Ament-Velasquez S.L."/>
            <person name="Kruys A."/>
            <person name="Hutchinson M.I."/>
            <person name="Powell A.J."/>
            <person name="Barry K."/>
            <person name="Miller A.N."/>
            <person name="Grigoriev I.V."/>
            <person name="Debuchy R."/>
            <person name="Gladieux P."/>
            <person name="Hiltunen Thoren M."/>
            <person name="Johannesson H."/>
        </authorList>
    </citation>
    <scope>NUCLEOTIDE SEQUENCE</scope>
    <source>
        <strain evidence="3">CBS 315.58</strain>
    </source>
</reference>
<feature type="domain" description="AB hydrolase-1" evidence="2">
    <location>
        <begin position="34"/>
        <end position="177"/>
    </location>
</feature>
<feature type="region of interest" description="Disordered" evidence="1">
    <location>
        <begin position="63"/>
        <end position="88"/>
    </location>
</feature>
<dbReference type="InterPro" id="IPR029058">
    <property type="entry name" value="AB_hydrolase_fold"/>
</dbReference>
<dbReference type="Gene3D" id="3.40.50.1820">
    <property type="entry name" value="alpha/beta hydrolase"/>
    <property type="match status" value="1"/>
</dbReference>
<dbReference type="GO" id="GO:0047372">
    <property type="term" value="F:monoacylglycerol lipase activity"/>
    <property type="evidence" value="ECO:0007669"/>
    <property type="project" value="TreeGrafter"/>
</dbReference>
<dbReference type="Proteomes" id="UP001303160">
    <property type="component" value="Unassembled WGS sequence"/>
</dbReference>
<name>A0AAN6X7W7_9PEZI</name>
<protein>
    <submittedName>
        <fullName evidence="3">Alpha/Beta hydrolase protein</fullName>
    </submittedName>
</protein>
<evidence type="ECO:0000259" key="2">
    <source>
        <dbReference type="Pfam" id="PF00561"/>
    </source>
</evidence>
<reference evidence="3" key="2">
    <citation type="submission" date="2023-05" db="EMBL/GenBank/DDBJ databases">
        <authorList>
            <consortium name="Lawrence Berkeley National Laboratory"/>
            <person name="Steindorff A."/>
            <person name="Hensen N."/>
            <person name="Bonometti L."/>
            <person name="Westerberg I."/>
            <person name="Brannstrom I.O."/>
            <person name="Guillou S."/>
            <person name="Cros-Aarteil S."/>
            <person name="Calhoun S."/>
            <person name="Haridas S."/>
            <person name="Kuo A."/>
            <person name="Mondo S."/>
            <person name="Pangilinan J."/>
            <person name="Riley R."/>
            <person name="Labutti K."/>
            <person name="Andreopoulos B."/>
            <person name="Lipzen A."/>
            <person name="Chen C."/>
            <person name="Yanf M."/>
            <person name="Daum C."/>
            <person name="Ng V."/>
            <person name="Clum A."/>
            <person name="Ohm R."/>
            <person name="Martin F."/>
            <person name="Silar P."/>
            <person name="Natvig D."/>
            <person name="Lalanne C."/>
            <person name="Gautier V."/>
            <person name="Ament-Velasquez S.L."/>
            <person name="Kruys A."/>
            <person name="Hutchinson M.I."/>
            <person name="Powell A.J."/>
            <person name="Barry K."/>
            <person name="Miller A.N."/>
            <person name="Grigoriev I.V."/>
            <person name="Debuchy R."/>
            <person name="Gladieux P."/>
            <person name="Thoren M.H."/>
            <person name="Johannesson H."/>
        </authorList>
    </citation>
    <scope>NUCLEOTIDE SEQUENCE</scope>
    <source>
        <strain evidence="3">CBS 315.58</strain>
    </source>
</reference>
<keyword evidence="4" id="KW-1185">Reference proteome</keyword>
<dbReference type="Pfam" id="PF00561">
    <property type="entry name" value="Abhydrolase_1"/>
    <property type="match status" value="1"/>
</dbReference>
<comment type="caution">
    <text evidence="3">The sequence shown here is derived from an EMBL/GenBank/DDBJ whole genome shotgun (WGS) entry which is preliminary data.</text>
</comment>
<dbReference type="GO" id="GO:0046464">
    <property type="term" value="P:acylglycerol catabolic process"/>
    <property type="evidence" value="ECO:0007669"/>
    <property type="project" value="TreeGrafter"/>
</dbReference>
<organism evidence="3 4">
    <name type="scientific">Triangularia verruculosa</name>
    <dbReference type="NCBI Taxonomy" id="2587418"/>
    <lineage>
        <taxon>Eukaryota</taxon>
        <taxon>Fungi</taxon>
        <taxon>Dikarya</taxon>
        <taxon>Ascomycota</taxon>
        <taxon>Pezizomycotina</taxon>
        <taxon>Sordariomycetes</taxon>
        <taxon>Sordariomycetidae</taxon>
        <taxon>Sordariales</taxon>
        <taxon>Podosporaceae</taxon>
        <taxon>Triangularia</taxon>
    </lineage>
</organism>
<dbReference type="PANTHER" id="PTHR43798:SF33">
    <property type="entry name" value="HYDROLASE, PUTATIVE (AFU_ORTHOLOGUE AFUA_2G14860)-RELATED"/>
    <property type="match status" value="1"/>
</dbReference>
<accession>A0AAN6X7W7</accession>
<dbReference type="SUPFAM" id="SSF53474">
    <property type="entry name" value="alpha/beta-Hydrolases"/>
    <property type="match status" value="1"/>
</dbReference>
<dbReference type="GO" id="GO:0016020">
    <property type="term" value="C:membrane"/>
    <property type="evidence" value="ECO:0007669"/>
    <property type="project" value="TreeGrafter"/>
</dbReference>
<evidence type="ECO:0000313" key="3">
    <source>
        <dbReference type="EMBL" id="KAK4195754.1"/>
    </source>
</evidence>
<dbReference type="InterPro" id="IPR000073">
    <property type="entry name" value="AB_hydrolase_1"/>
</dbReference>
<proteinExistence type="predicted"/>
<dbReference type="AlphaFoldDB" id="A0AAN6X7W7"/>
<keyword evidence="3" id="KW-0378">Hydrolase</keyword>